<dbReference type="KEGG" id="mng:MNEG_13389"/>
<dbReference type="GeneID" id="25730846"/>
<keyword evidence="1" id="KW-1133">Transmembrane helix</keyword>
<dbReference type="OrthoDB" id="557575at2759"/>
<proteinExistence type="predicted"/>
<evidence type="ECO:0000313" key="3">
    <source>
        <dbReference type="Proteomes" id="UP000054498"/>
    </source>
</evidence>
<sequence>MWSTVQLLMSNFFITFHDLRFQWLAFLKWFSALYYSFEGLARVEFGGAAFDCSRGIDASGVTFLKQLLPHSRFLDMSSVTAALMHPGDDCVADTDALLRFYRFERSFKDTAITLSAYYACTHVCTFLIMLMVGRRERR</sequence>
<keyword evidence="3" id="KW-1185">Reference proteome</keyword>
<evidence type="ECO:0000313" key="2">
    <source>
        <dbReference type="EMBL" id="KIY94572.1"/>
    </source>
</evidence>
<feature type="transmembrane region" description="Helical" evidence="1">
    <location>
        <begin position="111"/>
        <end position="132"/>
    </location>
</feature>
<reference evidence="2 3" key="1">
    <citation type="journal article" date="2013" name="BMC Genomics">
        <title>Reconstruction of the lipid metabolism for the microalga Monoraphidium neglectum from its genome sequence reveals characteristics suitable for biofuel production.</title>
        <authorList>
            <person name="Bogen C."/>
            <person name="Al-Dilaimi A."/>
            <person name="Albersmeier A."/>
            <person name="Wichmann J."/>
            <person name="Grundmann M."/>
            <person name="Rupp O."/>
            <person name="Lauersen K.J."/>
            <person name="Blifernez-Klassen O."/>
            <person name="Kalinowski J."/>
            <person name="Goesmann A."/>
            <person name="Mussgnug J.H."/>
            <person name="Kruse O."/>
        </authorList>
    </citation>
    <scope>NUCLEOTIDE SEQUENCE [LARGE SCALE GENOMIC DNA]</scope>
    <source>
        <strain evidence="2 3">SAG 48.87</strain>
    </source>
</reference>
<evidence type="ECO:0000256" key="1">
    <source>
        <dbReference type="SAM" id="Phobius"/>
    </source>
</evidence>
<dbReference type="RefSeq" id="XP_013893592.1">
    <property type="nucleotide sequence ID" value="XM_014038138.1"/>
</dbReference>
<dbReference type="AlphaFoldDB" id="A0A0D2J3S5"/>
<dbReference type="EMBL" id="KK104012">
    <property type="protein sequence ID" value="KIY94572.1"/>
    <property type="molecule type" value="Genomic_DNA"/>
</dbReference>
<name>A0A0D2J3S5_9CHLO</name>
<gene>
    <name evidence="2" type="ORF">MNEG_13389</name>
</gene>
<dbReference type="Proteomes" id="UP000054498">
    <property type="component" value="Unassembled WGS sequence"/>
</dbReference>
<keyword evidence="1" id="KW-0812">Transmembrane</keyword>
<accession>A0A0D2J3S5</accession>
<keyword evidence="1" id="KW-0472">Membrane</keyword>
<organism evidence="2 3">
    <name type="scientific">Monoraphidium neglectum</name>
    <dbReference type="NCBI Taxonomy" id="145388"/>
    <lineage>
        <taxon>Eukaryota</taxon>
        <taxon>Viridiplantae</taxon>
        <taxon>Chlorophyta</taxon>
        <taxon>core chlorophytes</taxon>
        <taxon>Chlorophyceae</taxon>
        <taxon>CS clade</taxon>
        <taxon>Sphaeropleales</taxon>
        <taxon>Selenastraceae</taxon>
        <taxon>Monoraphidium</taxon>
    </lineage>
</organism>
<protein>
    <submittedName>
        <fullName evidence="2">Uncharacterized protein</fullName>
    </submittedName>
</protein>